<protein>
    <submittedName>
        <fullName evidence="2">Uncharacterized protein</fullName>
    </submittedName>
</protein>
<sequence length="146" mass="15992">MKSFAALLTTLAVTASALGQGITIGYPKDGDSFKRGETIKFRVETERAWDVSQIGIGIGIQKCQYLGGAGDKCFYNTSLGKLLYKGKFEPYETDGRPELKYHDTFDVKIPDDFEKGKAVISVVHLALVGESSDVQYDTVSVNIDVK</sequence>
<comment type="caution">
    <text evidence="2">The sequence shown here is derived from an EMBL/GenBank/DDBJ whole genome shotgun (WGS) entry which is preliminary data.</text>
</comment>
<evidence type="ECO:0000313" key="2">
    <source>
        <dbReference type="EMBL" id="KTB47190.1"/>
    </source>
</evidence>
<proteinExistence type="predicted"/>
<reference evidence="2 3" key="1">
    <citation type="submission" date="2015-12" db="EMBL/GenBank/DDBJ databases">
        <title>Draft genome sequence of Moniliophthora roreri, the causal agent of frosty pod rot of cacao.</title>
        <authorList>
            <person name="Aime M.C."/>
            <person name="Diaz-Valderrama J.R."/>
            <person name="Kijpornyongpan T."/>
            <person name="Phillips-Mora W."/>
        </authorList>
    </citation>
    <scope>NUCLEOTIDE SEQUENCE [LARGE SCALE GENOMIC DNA]</scope>
    <source>
        <strain evidence="2 3">MCA 2952</strain>
    </source>
</reference>
<dbReference type="Pfam" id="PF19271">
    <property type="entry name" value="Nis1"/>
    <property type="match status" value="1"/>
</dbReference>
<dbReference type="AlphaFoldDB" id="A0A0W0GF73"/>
<evidence type="ECO:0000313" key="3">
    <source>
        <dbReference type="Proteomes" id="UP000054988"/>
    </source>
</evidence>
<dbReference type="EMBL" id="LATX01000094">
    <property type="protein sequence ID" value="KTB47190.1"/>
    <property type="molecule type" value="Genomic_DNA"/>
</dbReference>
<accession>A0A0W0GF73</accession>
<evidence type="ECO:0000256" key="1">
    <source>
        <dbReference type="SAM" id="SignalP"/>
    </source>
</evidence>
<gene>
    <name evidence="2" type="ORF">WG66_229</name>
</gene>
<feature type="signal peptide" evidence="1">
    <location>
        <begin position="1"/>
        <end position="19"/>
    </location>
</feature>
<name>A0A0W0GF73_MONRR</name>
<keyword evidence="1" id="KW-0732">Signal</keyword>
<organism evidence="2 3">
    <name type="scientific">Moniliophthora roreri</name>
    <name type="common">Frosty pod rot fungus</name>
    <name type="synonym">Monilia roreri</name>
    <dbReference type="NCBI Taxonomy" id="221103"/>
    <lineage>
        <taxon>Eukaryota</taxon>
        <taxon>Fungi</taxon>
        <taxon>Dikarya</taxon>
        <taxon>Basidiomycota</taxon>
        <taxon>Agaricomycotina</taxon>
        <taxon>Agaricomycetes</taxon>
        <taxon>Agaricomycetidae</taxon>
        <taxon>Agaricales</taxon>
        <taxon>Marasmiineae</taxon>
        <taxon>Marasmiaceae</taxon>
        <taxon>Moniliophthora</taxon>
    </lineage>
</organism>
<dbReference type="Proteomes" id="UP000054988">
    <property type="component" value="Unassembled WGS sequence"/>
</dbReference>
<dbReference type="InterPro" id="IPR045469">
    <property type="entry name" value="Nis1"/>
</dbReference>
<feature type="chain" id="PRO_5006902635" evidence="1">
    <location>
        <begin position="20"/>
        <end position="146"/>
    </location>
</feature>